<feature type="repeat" description="WD" evidence="3">
    <location>
        <begin position="814"/>
        <end position="855"/>
    </location>
</feature>
<dbReference type="InterPro" id="IPR015943">
    <property type="entry name" value="WD40/YVTN_repeat-like_dom_sf"/>
</dbReference>
<dbReference type="CDD" id="cd00200">
    <property type="entry name" value="WD40"/>
    <property type="match status" value="2"/>
</dbReference>
<dbReference type="GO" id="GO:0003714">
    <property type="term" value="F:transcription corepressor activity"/>
    <property type="evidence" value="ECO:0007669"/>
    <property type="project" value="InterPro"/>
</dbReference>
<keyword evidence="5" id="KW-1133">Transmembrane helix</keyword>
<feature type="repeat" description="WD" evidence="3">
    <location>
        <begin position="564"/>
        <end position="605"/>
    </location>
</feature>
<dbReference type="InterPro" id="IPR049052">
    <property type="entry name" value="nSTAND1"/>
</dbReference>
<organism evidence="7 8">
    <name type="scientific">Streptomyces guryensis</name>
    <dbReference type="NCBI Taxonomy" id="2886947"/>
    <lineage>
        <taxon>Bacteria</taxon>
        <taxon>Bacillati</taxon>
        <taxon>Actinomycetota</taxon>
        <taxon>Actinomycetes</taxon>
        <taxon>Kitasatosporales</taxon>
        <taxon>Streptomycetaceae</taxon>
        <taxon>Streptomyces</taxon>
    </lineage>
</organism>
<dbReference type="Pfam" id="PF20703">
    <property type="entry name" value="nSTAND1"/>
    <property type="match status" value="1"/>
</dbReference>
<reference evidence="7" key="1">
    <citation type="submission" date="2021-12" db="EMBL/GenBank/DDBJ databases">
        <authorList>
            <person name="Lee J.-H."/>
            <person name="Kim S.-B."/>
        </authorList>
    </citation>
    <scope>NUCLEOTIDE SEQUENCE</scope>
    <source>
        <strain evidence="7">NR30</strain>
    </source>
</reference>
<feature type="compositionally biased region" description="Low complexity" evidence="4">
    <location>
        <begin position="1172"/>
        <end position="1185"/>
    </location>
</feature>
<evidence type="ECO:0000256" key="4">
    <source>
        <dbReference type="SAM" id="MobiDB-lite"/>
    </source>
</evidence>
<dbReference type="InterPro" id="IPR020472">
    <property type="entry name" value="WD40_PAC1"/>
</dbReference>
<dbReference type="Gene3D" id="2.130.10.10">
    <property type="entry name" value="YVTN repeat-like/Quinoprotein amine dehydrogenase"/>
    <property type="match status" value="5"/>
</dbReference>
<evidence type="ECO:0000313" key="8">
    <source>
        <dbReference type="Proteomes" id="UP001108029"/>
    </source>
</evidence>
<dbReference type="SMART" id="SM00320">
    <property type="entry name" value="WD40"/>
    <property type="match status" value="14"/>
</dbReference>
<dbReference type="InterPro" id="IPR045183">
    <property type="entry name" value="Ebi-like"/>
</dbReference>
<feature type="repeat" description="WD" evidence="3">
    <location>
        <begin position="1109"/>
        <end position="1140"/>
    </location>
</feature>
<evidence type="ECO:0000256" key="3">
    <source>
        <dbReference type="PROSITE-ProRule" id="PRU00221"/>
    </source>
</evidence>
<dbReference type="PROSITE" id="PS50082">
    <property type="entry name" value="WD_REPEATS_2"/>
    <property type="match status" value="11"/>
</dbReference>
<evidence type="ECO:0000259" key="6">
    <source>
        <dbReference type="Pfam" id="PF20703"/>
    </source>
</evidence>
<dbReference type="Pfam" id="PF00400">
    <property type="entry name" value="WD40"/>
    <property type="match status" value="12"/>
</dbReference>
<feature type="repeat" description="WD" evidence="3">
    <location>
        <begin position="1025"/>
        <end position="1066"/>
    </location>
</feature>
<dbReference type="PROSITE" id="PS00678">
    <property type="entry name" value="WD_REPEATS_1"/>
    <property type="match status" value="3"/>
</dbReference>
<evidence type="ECO:0000256" key="5">
    <source>
        <dbReference type="SAM" id="Phobius"/>
    </source>
</evidence>
<dbReference type="InterPro" id="IPR019775">
    <property type="entry name" value="WD40_repeat_CS"/>
</dbReference>
<dbReference type="EMBL" id="JAJSBI010000059">
    <property type="protein sequence ID" value="MCD9881075.1"/>
    <property type="molecule type" value="Genomic_DNA"/>
</dbReference>
<keyword evidence="5" id="KW-0472">Membrane</keyword>
<dbReference type="PRINTS" id="PR00320">
    <property type="entry name" value="GPROTEINBRPT"/>
</dbReference>
<feature type="domain" description="Novel STAND NTPase 1" evidence="6">
    <location>
        <begin position="80"/>
        <end position="464"/>
    </location>
</feature>
<gene>
    <name evidence="7" type="ORF">LJ657_47695</name>
</gene>
<keyword evidence="8" id="KW-1185">Reference proteome</keyword>
<evidence type="ECO:0000256" key="1">
    <source>
        <dbReference type="ARBA" id="ARBA00022574"/>
    </source>
</evidence>
<accession>A0A9Q3W0S4</accession>
<feature type="repeat" description="WD" evidence="3">
    <location>
        <begin position="648"/>
        <end position="689"/>
    </location>
</feature>
<name>A0A9Q3W0S4_9ACTN</name>
<dbReference type="AlphaFoldDB" id="A0A9Q3W0S4"/>
<feature type="repeat" description="WD" evidence="3">
    <location>
        <begin position="899"/>
        <end position="931"/>
    </location>
</feature>
<dbReference type="PANTHER" id="PTHR22846:SF2">
    <property type="entry name" value="F-BOX-LIKE_WD REPEAT-CONTAINING PROTEIN EBI"/>
    <property type="match status" value="1"/>
</dbReference>
<dbReference type="InterPro" id="IPR027417">
    <property type="entry name" value="P-loop_NTPase"/>
</dbReference>
<dbReference type="SUPFAM" id="SSF50978">
    <property type="entry name" value="WD40 repeat-like"/>
    <property type="match status" value="2"/>
</dbReference>
<dbReference type="SUPFAM" id="SSF52540">
    <property type="entry name" value="P-loop containing nucleoside triphosphate hydrolases"/>
    <property type="match status" value="1"/>
</dbReference>
<keyword evidence="1 3" id="KW-0853">WD repeat</keyword>
<dbReference type="GO" id="GO:0006357">
    <property type="term" value="P:regulation of transcription by RNA polymerase II"/>
    <property type="evidence" value="ECO:0007669"/>
    <property type="project" value="TreeGrafter"/>
</dbReference>
<dbReference type="InterPro" id="IPR036322">
    <property type="entry name" value="WD40_repeat_dom_sf"/>
</dbReference>
<feature type="repeat" description="WD" evidence="3">
    <location>
        <begin position="1067"/>
        <end position="1099"/>
    </location>
</feature>
<dbReference type="InterPro" id="IPR001680">
    <property type="entry name" value="WD40_rpt"/>
</dbReference>
<feature type="repeat" description="WD" evidence="3">
    <location>
        <begin position="690"/>
        <end position="731"/>
    </location>
</feature>
<feature type="repeat" description="WD" evidence="3">
    <location>
        <begin position="606"/>
        <end position="647"/>
    </location>
</feature>
<comment type="caution">
    <text evidence="7">The sequence shown here is derived from an EMBL/GenBank/DDBJ whole genome shotgun (WGS) entry which is preliminary data.</text>
</comment>
<feature type="transmembrane region" description="Helical" evidence="5">
    <location>
        <begin position="40"/>
        <end position="61"/>
    </location>
</feature>
<dbReference type="Proteomes" id="UP001108029">
    <property type="component" value="Unassembled WGS sequence"/>
</dbReference>
<sequence length="1185" mass="128324">MRQRSTLPLQITVLVSATLMELAANFAANAVQSPTVRFLGRIAPVVVVVLLAVTIVGEVVVHRQAHPAAPRPAWDPQHTPYPGLAAFGQQDAAVFFGRDTEVARIIRRLNAATPDPQDRFVGITGMSGSGKSSVVHAGVLPRLLKSRWTVLPVIVPGTDPLESLADSLAQASGRDREDVARRLRDGDLAHVHRSRTTGGVLPGRTLLVIDQLEELITFAAEADRERFLAGVSAALAADRRLWVVATLRVEFLQDFLSCGQPQLFTSPMALGAMSTAEFVAVVEQPARLAGITFEPGLVARIVEDTGTADALPLLAYLLRELYLSIGDSRLATTESYLSLGGVTGALARQADEVFASVVEQFGADTVLAVLLLLVGMDAGEPVKRRVPTAGLSDREREILRPFDKARLLVVTQFDGAPVLQAAHEALFRQWPPLQQQVAVRAEQLKSRSELERWAFDWRSSGRSPDYLLTGERLALARRWLAGLESAREATADMQELVTASRSQDRDFLHRVSESVGQYVLANAEREPELGTLLASAALAECPPTATAVRALMASLAHNHTQAVLTGHTAGVRAVAWSPDEAWIATGSLDGTARIWDAASGAPAVLLEGHAAGVVAVHWSPDSRRVASASRDRTARVWDPVTGETVTVLEAFSDTVRDIAWSPDGSLLAACSRDRHIRLFDTATWQPTAVLAGHRNEIYRLSWSPDGTRLLSAAYDRSYIIWDVATGRPQRVIERSYNHATPVSWTPDGGCLLSGEERVRVLDAGTGELRRTLQGPDALIINLQCSPQGDSFAIASRGSEVHVRTVAHGDELAHLCGHTDRVEALAWSPRGDRIATGAEDGTARIWTVGTRSTELLQIAEHPGPVLGFDITADGGHLAGGAIDGKVRIWRTDDGEKVRTLTGHTAGMRALRWAPDGRRLASSADDNTVRIWQPFTSDGHRTLFTGQETVEALAWSPDGTRLAVAGRDHRATVLDPANGTVLGQYADHSQWICALAWSPDGTLLATGSDDHTAQIWDLAARRLLHRLTGHQSWVDAVAWSPDGTRLATSSGDWTVRVWDTATGTLRHVLQGHEARVHAVAWSPDGHALATASTDHTVRLWNPRRGGEGRIIGIHRSRCNCVAWFPDSRRVVSAAEDRTIRVWAAEGDTQALLSAARGRIFRSLTPEERRTHLLPETTPGPAPGTRAP</sequence>
<evidence type="ECO:0000313" key="7">
    <source>
        <dbReference type="EMBL" id="MCD9881075.1"/>
    </source>
</evidence>
<dbReference type="PROSITE" id="PS50294">
    <property type="entry name" value="WD_REPEATS_REGION"/>
    <property type="match status" value="11"/>
</dbReference>
<keyword evidence="2" id="KW-0677">Repeat</keyword>
<feature type="repeat" description="WD" evidence="3">
    <location>
        <begin position="857"/>
        <end position="898"/>
    </location>
</feature>
<dbReference type="RefSeq" id="WP_232656034.1">
    <property type="nucleotide sequence ID" value="NZ_JAJSBI010000059.1"/>
</dbReference>
<proteinExistence type="predicted"/>
<dbReference type="Gene3D" id="3.40.50.300">
    <property type="entry name" value="P-loop containing nucleotide triphosphate hydrolases"/>
    <property type="match status" value="1"/>
</dbReference>
<keyword evidence="5" id="KW-0812">Transmembrane</keyword>
<feature type="repeat" description="WD" evidence="3">
    <location>
        <begin position="983"/>
        <end position="1024"/>
    </location>
</feature>
<feature type="region of interest" description="Disordered" evidence="4">
    <location>
        <begin position="1164"/>
        <end position="1185"/>
    </location>
</feature>
<evidence type="ECO:0000256" key="2">
    <source>
        <dbReference type="ARBA" id="ARBA00022737"/>
    </source>
</evidence>
<dbReference type="PANTHER" id="PTHR22846">
    <property type="entry name" value="WD40 REPEAT PROTEIN"/>
    <property type="match status" value="1"/>
</dbReference>
<protein>
    <submittedName>
        <fullName evidence="7">WD40 repeat domain-containing protein</fullName>
    </submittedName>
</protein>